<dbReference type="GO" id="GO:0008379">
    <property type="term" value="F:thioredoxin peroxidase activity"/>
    <property type="evidence" value="ECO:0007669"/>
    <property type="project" value="TreeGrafter"/>
</dbReference>
<evidence type="ECO:0000259" key="13">
    <source>
        <dbReference type="PROSITE" id="PS51352"/>
    </source>
</evidence>
<protein>
    <recommendedName>
        <fullName evidence="2">thioredoxin-dependent peroxiredoxin</fullName>
        <ecNumber evidence="2">1.11.1.24</ecNumber>
    </recommendedName>
    <alternativeName>
        <fullName evidence="8">Thioredoxin peroxidase</fullName>
    </alternativeName>
    <alternativeName>
        <fullName evidence="10">Thioredoxin-dependent peroxiredoxin Bcp</fullName>
    </alternativeName>
</protein>
<evidence type="ECO:0000256" key="10">
    <source>
        <dbReference type="ARBA" id="ARBA00042639"/>
    </source>
</evidence>
<evidence type="ECO:0000256" key="9">
    <source>
        <dbReference type="ARBA" id="ARBA00038489"/>
    </source>
</evidence>
<keyword evidence="6" id="KW-1015">Disulfide bond</keyword>
<keyword evidence="15" id="KW-1185">Reference proteome</keyword>
<evidence type="ECO:0000256" key="5">
    <source>
        <dbReference type="ARBA" id="ARBA00023002"/>
    </source>
</evidence>
<sequence length="213" mass="23459">MRNFIVIAVVVLSAILGANQALAFERGGIAESANAVTPLLNGQFAPKTTLKMADGTPVSLQALTLQKPTIVLFYRGGWCPYCSRQLAQLKDIEKELVNLGFQILAISPETPERLQEQKLETEFLVTLLSDEKLATIREFGVGFYVDESTSEKYQTYGIKLAKDEAGREVLPAPAIFMLNTKGQVLFSYVNPDYKVRPSAELVLSVAKVLKAEM</sequence>
<comment type="similarity">
    <text evidence="9">Belongs to the peroxiredoxin family. BCP/PrxQ subfamily.</text>
</comment>
<evidence type="ECO:0000256" key="12">
    <source>
        <dbReference type="SAM" id="SignalP"/>
    </source>
</evidence>
<reference evidence="14 15" key="1">
    <citation type="submission" date="2014-06" db="EMBL/GenBank/DDBJ databases">
        <title>Genomes of Alteromonas australica, a world apart.</title>
        <authorList>
            <person name="Gonzaga A."/>
            <person name="Lopez-Perez M."/>
            <person name="Rodriguez-Valera F."/>
        </authorList>
    </citation>
    <scope>NUCLEOTIDE SEQUENCE [LARGE SCALE GENOMIC DNA]</scope>
    <source>
        <strain evidence="14 15">H 17</strain>
    </source>
</reference>
<proteinExistence type="inferred from homology"/>
<dbReference type="PROSITE" id="PS51352">
    <property type="entry name" value="THIOREDOXIN_2"/>
    <property type="match status" value="1"/>
</dbReference>
<dbReference type="KEGG" id="aal:EP13_13760"/>
<dbReference type="GO" id="GO:0005737">
    <property type="term" value="C:cytoplasm"/>
    <property type="evidence" value="ECO:0007669"/>
    <property type="project" value="TreeGrafter"/>
</dbReference>
<comment type="catalytic activity">
    <reaction evidence="11">
        <text>a hydroperoxide + [thioredoxin]-dithiol = an alcohol + [thioredoxin]-disulfide + H2O</text>
        <dbReference type="Rhea" id="RHEA:62620"/>
        <dbReference type="Rhea" id="RHEA-COMP:10698"/>
        <dbReference type="Rhea" id="RHEA-COMP:10700"/>
        <dbReference type="ChEBI" id="CHEBI:15377"/>
        <dbReference type="ChEBI" id="CHEBI:29950"/>
        <dbReference type="ChEBI" id="CHEBI:30879"/>
        <dbReference type="ChEBI" id="CHEBI:35924"/>
        <dbReference type="ChEBI" id="CHEBI:50058"/>
        <dbReference type="EC" id="1.11.1.24"/>
    </reaction>
</comment>
<dbReference type="GO" id="GO:0034599">
    <property type="term" value="P:cellular response to oxidative stress"/>
    <property type="evidence" value="ECO:0007669"/>
    <property type="project" value="TreeGrafter"/>
</dbReference>
<evidence type="ECO:0000256" key="11">
    <source>
        <dbReference type="ARBA" id="ARBA00049091"/>
    </source>
</evidence>
<dbReference type="InterPro" id="IPR013766">
    <property type="entry name" value="Thioredoxin_domain"/>
</dbReference>
<keyword evidence="5" id="KW-0560">Oxidoreductase</keyword>
<dbReference type="Proteomes" id="UP000056090">
    <property type="component" value="Chromosome"/>
</dbReference>
<dbReference type="eggNOG" id="COG1225">
    <property type="taxonomic scope" value="Bacteria"/>
</dbReference>
<dbReference type="RefSeq" id="WP_044057732.1">
    <property type="nucleotide sequence ID" value="NZ_CBCSKJ010000002.1"/>
</dbReference>
<feature type="signal peptide" evidence="12">
    <location>
        <begin position="1"/>
        <end position="23"/>
    </location>
</feature>
<evidence type="ECO:0000313" key="14">
    <source>
        <dbReference type="EMBL" id="AIF99661.1"/>
    </source>
</evidence>
<dbReference type="SUPFAM" id="SSF52833">
    <property type="entry name" value="Thioredoxin-like"/>
    <property type="match status" value="1"/>
</dbReference>
<dbReference type="EC" id="1.11.1.24" evidence="2"/>
<feature type="chain" id="PRO_5001708020" description="thioredoxin-dependent peroxiredoxin" evidence="12">
    <location>
        <begin position="24"/>
        <end position="213"/>
    </location>
</feature>
<evidence type="ECO:0000256" key="3">
    <source>
        <dbReference type="ARBA" id="ARBA00022559"/>
    </source>
</evidence>
<dbReference type="InterPro" id="IPR036249">
    <property type="entry name" value="Thioredoxin-like_sf"/>
</dbReference>
<dbReference type="PANTHER" id="PTHR42801:SF7">
    <property type="entry name" value="SLL1159 PROTEIN"/>
    <property type="match status" value="1"/>
</dbReference>
<evidence type="ECO:0000313" key="15">
    <source>
        <dbReference type="Proteomes" id="UP000056090"/>
    </source>
</evidence>
<evidence type="ECO:0000256" key="8">
    <source>
        <dbReference type="ARBA" id="ARBA00032824"/>
    </source>
</evidence>
<dbReference type="Pfam" id="PF00578">
    <property type="entry name" value="AhpC-TSA"/>
    <property type="match status" value="1"/>
</dbReference>
<evidence type="ECO:0000256" key="4">
    <source>
        <dbReference type="ARBA" id="ARBA00022862"/>
    </source>
</evidence>
<dbReference type="InterPro" id="IPR000866">
    <property type="entry name" value="AhpC/TSA"/>
</dbReference>
<evidence type="ECO:0000256" key="1">
    <source>
        <dbReference type="ARBA" id="ARBA00003330"/>
    </source>
</evidence>
<dbReference type="Gene3D" id="3.40.30.10">
    <property type="entry name" value="Glutaredoxin"/>
    <property type="match status" value="1"/>
</dbReference>
<evidence type="ECO:0000256" key="6">
    <source>
        <dbReference type="ARBA" id="ARBA00023157"/>
    </source>
</evidence>
<gene>
    <name evidence="14" type="ORF">EP13_13760</name>
</gene>
<accession>A0A075P1E7</accession>
<evidence type="ECO:0000256" key="2">
    <source>
        <dbReference type="ARBA" id="ARBA00013017"/>
    </source>
</evidence>
<name>A0A075P1E7_9ALTE</name>
<feature type="domain" description="Thioredoxin" evidence="13">
    <location>
        <begin position="39"/>
        <end position="211"/>
    </location>
</feature>
<dbReference type="GeneID" id="78255967"/>
<comment type="function">
    <text evidence="1">Thiol-specific peroxidase that catalyzes the reduction of hydrogen peroxide and organic hydroperoxides to water and alcohols, respectively. Plays a role in cell protection against oxidative stress by detoxifying peroxides and as sensor of hydrogen peroxide-mediated signaling events.</text>
</comment>
<keyword evidence="3" id="KW-0575">Peroxidase</keyword>
<dbReference type="CDD" id="cd02970">
    <property type="entry name" value="PRX_like2"/>
    <property type="match status" value="1"/>
</dbReference>
<keyword evidence="7" id="KW-0676">Redox-active center</keyword>
<dbReference type="PANTHER" id="PTHR42801">
    <property type="entry name" value="THIOREDOXIN-DEPENDENT PEROXIDE REDUCTASE"/>
    <property type="match status" value="1"/>
</dbReference>
<dbReference type="InterPro" id="IPR050924">
    <property type="entry name" value="Peroxiredoxin_BCP/PrxQ"/>
</dbReference>
<dbReference type="AlphaFoldDB" id="A0A075P1E7"/>
<keyword evidence="4" id="KW-0049">Antioxidant</keyword>
<keyword evidence="12" id="KW-0732">Signal</keyword>
<dbReference type="EMBL" id="CP008849">
    <property type="protein sequence ID" value="AIF99661.1"/>
    <property type="molecule type" value="Genomic_DNA"/>
</dbReference>
<evidence type="ECO:0000256" key="7">
    <source>
        <dbReference type="ARBA" id="ARBA00023284"/>
    </source>
</evidence>
<dbReference type="GO" id="GO:0045454">
    <property type="term" value="P:cell redox homeostasis"/>
    <property type="evidence" value="ECO:0007669"/>
    <property type="project" value="TreeGrafter"/>
</dbReference>
<organism evidence="14 15">
    <name type="scientific">Alteromonas australica</name>
    <dbReference type="NCBI Taxonomy" id="589873"/>
    <lineage>
        <taxon>Bacteria</taxon>
        <taxon>Pseudomonadati</taxon>
        <taxon>Pseudomonadota</taxon>
        <taxon>Gammaproteobacteria</taxon>
        <taxon>Alteromonadales</taxon>
        <taxon>Alteromonadaceae</taxon>
        <taxon>Alteromonas/Salinimonas group</taxon>
        <taxon>Alteromonas</taxon>
    </lineage>
</organism>